<gene>
    <name evidence="1" type="ORF">IAC23_10505</name>
</gene>
<name>A0A9D9HDN7_9BACT</name>
<dbReference type="EMBL" id="JADIMO010000138">
    <property type="protein sequence ID" value="MBO8446103.1"/>
    <property type="molecule type" value="Genomic_DNA"/>
</dbReference>
<dbReference type="AlphaFoldDB" id="A0A9D9HDN7"/>
<accession>A0A9D9HDN7</accession>
<sequence>MQERTDVPVIIGTFCAGNLGSDGIPPLTARQDKSNKLLEIKAANYLGQPFERLQKYFIFAAHFQGSGSGSRLISDRKGRMATKLDKIKP</sequence>
<reference evidence="1" key="1">
    <citation type="submission" date="2020-10" db="EMBL/GenBank/DDBJ databases">
        <authorList>
            <person name="Gilroy R."/>
        </authorList>
    </citation>
    <scope>NUCLEOTIDE SEQUENCE</scope>
    <source>
        <strain evidence="1">D5-748</strain>
    </source>
</reference>
<evidence type="ECO:0000313" key="2">
    <source>
        <dbReference type="Proteomes" id="UP000823619"/>
    </source>
</evidence>
<dbReference type="Proteomes" id="UP000823619">
    <property type="component" value="Unassembled WGS sequence"/>
</dbReference>
<organism evidence="1 2">
    <name type="scientific">Candidatus Cryptobacteroides merdavium</name>
    <dbReference type="NCBI Taxonomy" id="2840769"/>
    <lineage>
        <taxon>Bacteria</taxon>
        <taxon>Pseudomonadati</taxon>
        <taxon>Bacteroidota</taxon>
        <taxon>Bacteroidia</taxon>
        <taxon>Bacteroidales</taxon>
        <taxon>Candidatus Cryptobacteroides</taxon>
    </lineage>
</organism>
<evidence type="ECO:0000313" key="1">
    <source>
        <dbReference type="EMBL" id="MBO8446103.1"/>
    </source>
</evidence>
<proteinExistence type="predicted"/>
<reference evidence="1" key="2">
    <citation type="journal article" date="2021" name="PeerJ">
        <title>Extensive microbial diversity within the chicken gut microbiome revealed by metagenomics and culture.</title>
        <authorList>
            <person name="Gilroy R."/>
            <person name="Ravi A."/>
            <person name="Getino M."/>
            <person name="Pursley I."/>
            <person name="Horton D.L."/>
            <person name="Alikhan N.F."/>
            <person name="Baker D."/>
            <person name="Gharbi K."/>
            <person name="Hall N."/>
            <person name="Watson M."/>
            <person name="Adriaenssens E.M."/>
            <person name="Foster-Nyarko E."/>
            <person name="Jarju S."/>
            <person name="Secka A."/>
            <person name="Antonio M."/>
            <person name="Oren A."/>
            <person name="Chaudhuri R.R."/>
            <person name="La Ragione R."/>
            <person name="Hildebrand F."/>
            <person name="Pallen M.J."/>
        </authorList>
    </citation>
    <scope>NUCLEOTIDE SEQUENCE</scope>
    <source>
        <strain evidence="1">D5-748</strain>
    </source>
</reference>
<protein>
    <submittedName>
        <fullName evidence="1">Uncharacterized protein</fullName>
    </submittedName>
</protein>
<comment type="caution">
    <text evidence="1">The sequence shown here is derived from an EMBL/GenBank/DDBJ whole genome shotgun (WGS) entry which is preliminary data.</text>
</comment>